<keyword evidence="1" id="KW-0472">Membrane</keyword>
<gene>
    <name evidence="2" type="ORF">NV381_37645</name>
</gene>
<protein>
    <recommendedName>
        <fullName evidence="4">YqzM family protein</fullName>
    </recommendedName>
</protein>
<keyword evidence="3" id="KW-1185">Reference proteome</keyword>
<dbReference type="Proteomes" id="UP001300012">
    <property type="component" value="Unassembled WGS sequence"/>
</dbReference>
<dbReference type="EMBL" id="JANQBD010000061">
    <property type="protein sequence ID" value="MCR8636895.1"/>
    <property type="molecule type" value="Genomic_DNA"/>
</dbReference>
<sequence length="53" mass="6340">MDQLKNVEIEKKSVEQKYDKGMVASTFIKYAAYIIIFFGFLYFIVRYVFPAFQ</sequence>
<evidence type="ECO:0000313" key="3">
    <source>
        <dbReference type="Proteomes" id="UP001300012"/>
    </source>
</evidence>
<keyword evidence="1" id="KW-1133">Transmembrane helix</keyword>
<comment type="caution">
    <text evidence="2">The sequence shown here is derived from an EMBL/GenBank/DDBJ whole genome shotgun (WGS) entry which is preliminary data.</text>
</comment>
<name>A0ABT1YVC0_9BACL</name>
<evidence type="ECO:0000256" key="1">
    <source>
        <dbReference type="SAM" id="Phobius"/>
    </source>
</evidence>
<feature type="transmembrane region" description="Helical" evidence="1">
    <location>
        <begin position="30"/>
        <end position="49"/>
    </location>
</feature>
<reference evidence="2 3" key="1">
    <citation type="submission" date="2022-08" db="EMBL/GenBank/DDBJ databases">
        <title>Paenibacillus endoradicis sp. nov., Paenibacillus radicibacter sp. nov and Paenibacillus pararadicis sp. nov., three cold-adapted plant growth-promoting bacteria isolated from root of Larix gmelinii in Great Khingan.</title>
        <authorList>
            <person name="Xue H."/>
        </authorList>
    </citation>
    <scope>NUCLEOTIDE SEQUENCE [LARGE SCALE GENOMIC DNA]</scope>
    <source>
        <strain evidence="2 3">N5-1-1-5</strain>
    </source>
</reference>
<keyword evidence="1" id="KW-0812">Transmembrane</keyword>
<accession>A0ABT1YVC0</accession>
<evidence type="ECO:0000313" key="2">
    <source>
        <dbReference type="EMBL" id="MCR8636895.1"/>
    </source>
</evidence>
<evidence type="ECO:0008006" key="4">
    <source>
        <dbReference type="Google" id="ProtNLM"/>
    </source>
</evidence>
<proteinExistence type="predicted"/>
<dbReference type="RefSeq" id="WP_258218385.1">
    <property type="nucleotide sequence ID" value="NZ_JANQBD010000061.1"/>
</dbReference>
<organism evidence="2 3">
    <name type="scientific">Paenibacillus radicis</name>
    <name type="common">ex Xue et al. 2023</name>
    <dbReference type="NCBI Taxonomy" id="2972489"/>
    <lineage>
        <taxon>Bacteria</taxon>
        <taxon>Bacillati</taxon>
        <taxon>Bacillota</taxon>
        <taxon>Bacilli</taxon>
        <taxon>Bacillales</taxon>
        <taxon>Paenibacillaceae</taxon>
        <taxon>Paenibacillus</taxon>
    </lineage>
</organism>